<keyword evidence="2" id="KW-1185">Reference proteome</keyword>
<evidence type="ECO:0000313" key="1">
    <source>
        <dbReference type="EMBL" id="PRY22295.1"/>
    </source>
</evidence>
<reference evidence="1 2" key="1">
    <citation type="submission" date="2018-03" db="EMBL/GenBank/DDBJ databases">
        <title>Genomic Encyclopedia of Archaeal and Bacterial Type Strains, Phase II (KMG-II): from individual species to whole genera.</title>
        <authorList>
            <person name="Goeker M."/>
        </authorList>
    </citation>
    <scope>NUCLEOTIDE SEQUENCE [LARGE SCALE GENOMIC DNA]</scope>
    <source>
        <strain evidence="1 2">DSM 28354</strain>
    </source>
</reference>
<accession>A0A2T0RM80</accession>
<dbReference type="Proteomes" id="UP000238375">
    <property type="component" value="Unassembled WGS sequence"/>
</dbReference>
<dbReference type="InterPro" id="IPR047879">
    <property type="entry name" value="YjiT"/>
</dbReference>
<gene>
    <name evidence="1" type="ORF">CLV58_1468</name>
</gene>
<dbReference type="AlphaFoldDB" id="A0A2T0RM80"/>
<organism evidence="1 2">
    <name type="scientific">Spirosoma oryzae</name>
    <dbReference type="NCBI Taxonomy" id="1469603"/>
    <lineage>
        <taxon>Bacteria</taxon>
        <taxon>Pseudomonadati</taxon>
        <taxon>Bacteroidota</taxon>
        <taxon>Cytophagia</taxon>
        <taxon>Cytophagales</taxon>
        <taxon>Cytophagaceae</taxon>
        <taxon>Spirosoma</taxon>
    </lineage>
</organism>
<protein>
    <submittedName>
        <fullName evidence="1">Uncharacterized protein</fullName>
    </submittedName>
</protein>
<sequence>MLHLHPCTEFLNQFLTRRNLKQSTDKPLYTYKTSQTEYERLKTVLKTALPADSTSACFVLFATEWWRRNYSGGHWEWEPILAEIGHPNWLTPARRGATMNNGCRFWQRAIFQHDDGPNSLLGTLFFESGLPLRMLKSDGYISDLLRKAFSFLQTYQTRPEDTVIGIRSLVRESQFPASLNVDAFFALIYDVISTLRDFKTAHQLGSREQPLAYLNQHLPNWREELPLRIDDDPNAGLFLDSLLVDVARMTRQETSKIGLTYSLTQLSDVWTITAMLSIPSGFYKPAHLQLREDIFERLPTKVQLNVISDTKEHEIGFGFKSAGGQLSISGLANRRLPDGIHAERWRLAFAGVQADEQACIDLPFSDGLDPQLPWVFACPEQQPAELAGVGSVRLSANRALVVCPTELLPEGAEGTIQNRGSFSATQTVYEITATCQFQDRIDNQTYRVKLAELSDDPYCIRLYPQSNANYIRFCQQQNAGIFLGFPRLHRLYKQGGHALPVRDRIQYKTQQHTTWHDVTDATQLVGRFKIRSIGPEGEVLFCREITVLPASFGVRFDTTRQRLILDNAGDCTVGVHTDDPAPQLTISREGSTHQIQWHTGNQGDQVRLRLVAPGTKSISLHVPYPSSEGYFTDATGQVLANNHKMALTQLYGAQLVLNNVSATPQTTRLTLTLNDRHDNAAGQHQAIKMVKVAPFSGLALSLAKYKGEIEQLLSHSGTIDAVVRLQHNNGMCICVTHYTAQTQYNHETGFINLTGPAPADGPVRISAFPLSERFTPESLVELERHDEGWAFPANAPAGGKWFYCSTPDSVVSIRPAVATRQDGLAIDTNETIDELHDASNHSYSDRQTVLIDLFDRMADNFDNVNWTTLQQLHQCTGHLPLNALDVWKALVCSKKGLVAFFLRFDSATINRLTRQFAVNWHGIAVDTWLAEFRAYQAYLPATVADMIIAHKVQELEADFDMSSLAQIVRVTLLDEAASPDFQMCQHAVCIQPILNDEVMGRHNLPGLMQRHHGHQFPACLREEIAQCYAELPAVVRQLLPTIPGNFGYVRQVAHLPVLMAYQTVCPNVIPDVAAFNRQYVSQLIDFDPEYFNLVYNIIQAFCWFNFPNQ</sequence>
<proteinExistence type="predicted"/>
<name>A0A2T0RM80_9BACT</name>
<dbReference type="RefSeq" id="WP_211300910.1">
    <property type="nucleotide sequence ID" value="NZ_PVTE01000046.1"/>
</dbReference>
<comment type="caution">
    <text evidence="1">The sequence shown here is derived from an EMBL/GenBank/DDBJ whole genome shotgun (WGS) entry which is preliminary data.</text>
</comment>
<evidence type="ECO:0000313" key="2">
    <source>
        <dbReference type="Proteomes" id="UP000238375"/>
    </source>
</evidence>
<dbReference type="NCBIfam" id="NF038336">
    <property type="entry name" value="YjiT_fam"/>
    <property type="match status" value="1"/>
</dbReference>
<dbReference type="EMBL" id="PVTE01000046">
    <property type="protein sequence ID" value="PRY22295.1"/>
    <property type="molecule type" value="Genomic_DNA"/>
</dbReference>